<dbReference type="FunFam" id="3.40.50.10140:FF:000007">
    <property type="entry name" value="Disease resistance protein (TIR-NBS-LRR class)"/>
    <property type="match status" value="1"/>
</dbReference>
<dbReference type="SUPFAM" id="SSF52540">
    <property type="entry name" value="P-loop containing nucleoside triphosphate hydrolases"/>
    <property type="match status" value="1"/>
</dbReference>
<dbReference type="OrthoDB" id="850331at2759"/>
<keyword evidence="1" id="KW-0433">Leucine-rich repeat</keyword>
<keyword evidence="3" id="KW-0520">NAD</keyword>
<dbReference type="Gene3D" id="3.40.50.10140">
    <property type="entry name" value="Toll/interleukin-1 receptor homology (TIR) domain"/>
    <property type="match status" value="1"/>
</dbReference>
<dbReference type="InterPro" id="IPR035897">
    <property type="entry name" value="Toll_tir_struct_dom_sf"/>
</dbReference>
<organism evidence="6 7">
    <name type="scientific">Jatropha curcas</name>
    <name type="common">Barbados nut</name>
    <dbReference type="NCBI Taxonomy" id="180498"/>
    <lineage>
        <taxon>Eukaryota</taxon>
        <taxon>Viridiplantae</taxon>
        <taxon>Streptophyta</taxon>
        <taxon>Embryophyta</taxon>
        <taxon>Tracheophyta</taxon>
        <taxon>Spermatophyta</taxon>
        <taxon>Magnoliopsida</taxon>
        <taxon>eudicotyledons</taxon>
        <taxon>Gunneridae</taxon>
        <taxon>Pentapetalae</taxon>
        <taxon>rosids</taxon>
        <taxon>fabids</taxon>
        <taxon>Malpighiales</taxon>
        <taxon>Euphorbiaceae</taxon>
        <taxon>Crotonoideae</taxon>
        <taxon>Jatropheae</taxon>
        <taxon>Jatropha</taxon>
    </lineage>
</organism>
<dbReference type="InterPro" id="IPR042197">
    <property type="entry name" value="Apaf_helical"/>
</dbReference>
<dbReference type="Pfam" id="PF00560">
    <property type="entry name" value="LRR_1"/>
    <property type="match status" value="2"/>
</dbReference>
<dbReference type="PROSITE" id="PS50104">
    <property type="entry name" value="TIR"/>
    <property type="match status" value="1"/>
</dbReference>
<dbReference type="SUPFAM" id="SSF52058">
    <property type="entry name" value="L domain-like"/>
    <property type="match status" value="1"/>
</dbReference>
<dbReference type="FunFam" id="3.80.10.10:FF:000386">
    <property type="entry name" value="Disease resistance protein RPS4"/>
    <property type="match status" value="1"/>
</dbReference>
<feature type="domain" description="TIR" evidence="5">
    <location>
        <begin position="7"/>
        <end position="173"/>
    </location>
</feature>
<gene>
    <name evidence="6" type="ORF">JCGZ_23976</name>
</gene>
<evidence type="ECO:0000256" key="2">
    <source>
        <dbReference type="ARBA" id="ARBA00022737"/>
    </source>
</evidence>
<dbReference type="InterPro" id="IPR058192">
    <property type="entry name" value="WHD_ROQ1-like"/>
</dbReference>
<evidence type="ECO:0000256" key="4">
    <source>
        <dbReference type="SAM" id="MobiDB-lite"/>
    </source>
</evidence>
<dbReference type="InterPro" id="IPR000157">
    <property type="entry name" value="TIR_dom"/>
</dbReference>
<dbReference type="InterPro" id="IPR044974">
    <property type="entry name" value="Disease_R_plants"/>
</dbReference>
<evidence type="ECO:0000256" key="3">
    <source>
        <dbReference type="ARBA" id="ARBA00023027"/>
    </source>
</evidence>
<name>A0A067JQ83_JATCU</name>
<dbReference type="Pfam" id="PF01582">
    <property type="entry name" value="TIR"/>
    <property type="match status" value="1"/>
</dbReference>
<dbReference type="InterPro" id="IPR032675">
    <property type="entry name" value="LRR_dom_sf"/>
</dbReference>
<dbReference type="SMART" id="SM00255">
    <property type="entry name" value="TIR"/>
    <property type="match status" value="1"/>
</dbReference>
<dbReference type="Gene3D" id="3.40.50.300">
    <property type="entry name" value="P-loop containing nucleotide triphosphate hydrolases"/>
    <property type="match status" value="1"/>
</dbReference>
<dbReference type="InterPro" id="IPR002182">
    <property type="entry name" value="NB-ARC"/>
</dbReference>
<accession>A0A067JQ83</accession>
<dbReference type="GO" id="GO:0043531">
    <property type="term" value="F:ADP binding"/>
    <property type="evidence" value="ECO:0007669"/>
    <property type="project" value="InterPro"/>
</dbReference>
<dbReference type="PRINTS" id="PR00364">
    <property type="entry name" value="DISEASERSIST"/>
</dbReference>
<proteinExistence type="predicted"/>
<dbReference type="Pfam" id="PF23282">
    <property type="entry name" value="WHD_ROQ1"/>
    <property type="match status" value="1"/>
</dbReference>
<dbReference type="GO" id="GO:0007165">
    <property type="term" value="P:signal transduction"/>
    <property type="evidence" value="ECO:0007669"/>
    <property type="project" value="InterPro"/>
</dbReference>
<dbReference type="Pfam" id="PF00931">
    <property type="entry name" value="NB-ARC"/>
    <property type="match status" value="1"/>
</dbReference>
<evidence type="ECO:0000259" key="5">
    <source>
        <dbReference type="PROSITE" id="PS50104"/>
    </source>
</evidence>
<dbReference type="Gene3D" id="3.80.10.10">
    <property type="entry name" value="Ribonuclease Inhibitor"/>
    <property type="match status" value="3"/>
</dbReference>
<keyword evidence="2" id="KW-0677">Repeat</keyword>
<keyword evidence="7" id="KW-1185">Reference proteome</keyword>
<dbReference type="PANTHER" id="PTHR11017:SF479">
    <property type="entry name" value="DISEASE RESISTANCE PROTEIN (TIR-NBS-LRR CLASS) FAMILY"/>
    <property type="match status" value="1"/>
</dbReference>
<evidence type="ECO:0000313" key="6">
    <source>
        <dbReference type="EMBL" id="KDP24993.1"/>
    </source>
</evidence>
<sequence>MECSVQERYDVFLSFRGEDTRDSFTSHLYAALCDKKIQTFIDNNLVRGKEISSSLLKAIEESKISVPILSENYASSKWCLEELAEIIKCMKKNGQIVIPVFYRIRPSDVRNQTGSFHDAFARYEKSLMVNKDKVQRWRAALKEVAGLSGWDSMAIRPESTLIHEVLKDILKKLNRIFPSYSSGLIGIDSRIKHIEALISMESSAARTVGIWGMGGSGKTTLGRATYDRISYQFERSYFLSDFRKQGKNSLFQLRDSLFTFILNEKDLKMRNLDLCLTDYIQDRIRRTKVLLVVDDVDSSAQLNQLLATEYSLFGSRSVILVTSKDRQVLKNVVDVIYPMMELNEHEALRLFSLNAFKQAYPSSDHMEKSKRVIAYTKGNPLALKVLGSLFFDRSEEYWCSALKRLENIPKPEIHNVLRVSYDVLDSEEQRIFLDVACFFTGKNLDDIITILDGYFSSVYLTIKTLIDRCLITVSWDKRLEVHDLLQEMGRKIVNDESIRPENRSRLWNPEDIRHILLENKGTEAIEGICLDLSKAREICLRRDAFAGMHNLRYLKFYESKDIAHGGGKMQPYDGGLRFLPTALRYLHWYGCPVKTLPAYFGAENLVVLEMPESRVKKLWTGVQYLVNLKQIDLSWSEYLIKIPDLSKAINIERINLQGCTSLVELHSSTQHLKKLEFLALSCCVNVRSIPSSIGSKVIRCVDLSYCLKVKRCPEILSWKFLKVLRLEGMSNLVKFPDIAATEISSGCDELSMVNCEKLLSLPSSICKWKSLKYLYLSNCSKLESFPEILEPMNLVEIDMNKCKNLKRLPNSIYNLKYLESLYLKGTAIEEIPSSIEHLTCLTVLDLSDCKNLERLPSGIDKLCQLQRMYLHSCESLRSLPDLPQSLLHLDDMLPSFDIEEEKDEGEGPGNNINPMIKQAWSEVYKKKDEPKKEDNDNENYVDKDKLKLKKKKKIMWSEELNDV</sequence>
<evidence type="ECO:0000256" key="1">
    <source>
        <dbReference type="ARBA" id="ARBA00022614"/>
    </source>
</evidence>
<dbReference type="InterPro" id="IPR027417">
    <property type="entry name" value="P-loop_NTPase"/>
</dbReference>
<dbReference type="GO" id="GO:0006952">
    <property type="term" value="P:defense response"/>
    <property type="evidence" value="ECO:0007669"/>
    <property type="project" value="InterPro"/>
</dbReference>
<dbReference type="SUPFAM" id="SSF52200">
    <property type="entry name" value="Toll/Interleukin receptor TIR domain"/>
    <property type="match status" value="1"/>
</dbReference>
<protein>
    <recommendedName>
        <fullName evidence="5">TIR domain-containing protein</fullName>
    </recommendedName>
</protein>
<dbReference type="Proteomes" id="UP000027138">
    <property type="component" value="Unassembled WGS sequence"/>
</dbReference>
<reference evidence="6 7" key="1">
    <citation type="journal article" date="2014" name="PLoS ONE">
        <title>Global Analysis of Gene Expression Profiles in Physic Nut (Jatropha curcas L.) Seedlings Exposed to Salt Stress.</title>
        <authorList>
            <person name="Zhang L."/>
            <person name="Zhang C."/>
            <person name="Wu P."/>
            <person name="Chen Y."/>
            <person name="Li M."/>
            <person name="Jiang H."/>
            <person name="Wu G."/>
        </authorList>
    </citation>
    <scope>NUCLEOTIDE SEQUENCE [LARGE SCALE GENOMIC DNA]</scope>
    <source>
        <strain evidence="7">cv. GZQX0401</strain>
        <tissue evidence="6">Young leaves</tissue>
    </source>
</reference>
<dbReference type="AlphaFoldDB" id="A0A067JQ83"/>
<dbReference type="PANTHER" id="PTHR11017">
    <property type="entry name" value="LEUCINE-RICH REPEAT-CONTAINING PROTEIN"/>
    <property type="match status" value="1"/>
</dbReference>
<evidence type="ECO:0000313" key="7">
    <source>
        <dbReference type="Proteomes" id="UP000027138"/>
    </source>
</evidence>
<feature type="region of interest" description="Disordered" evidence="4">
    <location>
        <begin position="924"/>
        <end position="943"/>
    </location>
</feature>
<dbReference type="InterPro" id="IPR001611">
    <property type="entry name" value="Leu-rich_rpt"/>
</dbReference>
<dbReference type="EMBL" id="KK915001">
    <property type="protein sequence ID" value="KDP24993.1"/>
    <property type="molecule type" value="Genomic_DNA"/>
</dbReference>
<dbReference type="Gene3D" id="1.10.8.430">
    <property type="entry name" value="Helical domain of apoptotic protease-activating factors"/>
    <property type="match status" value="1"/>
</dbReference>